<name>A0ABN0C7M5_9ACTN</name>
<dbReference type="Proteomes" id="UP000003179">
    <property type="component" value="Unassembled WGS sequence"/>
</dbReference>
<proteinExistence type="predicted"/>
<evidence type="ECO:0000313" key="1">
    <source>
        <dbReference type="EMBL" id="EFS93337.1"/>
    </source>
</evidence>
<comment type="caution">
    <text evidence="1">The sequence shown here is derived from an EMBL/GenBank/DDBJ whole genome shotgun (WGS) entry which is preliminary data.</text>
</comment>
<gene>
    <name evidence="1" type="ORF">HMPREF9607_00550</name>
</gene>
<dbReference type="EMBL" id="ADZU01000011">
    <property type="protein sequence ID" value="EFS93337.1"/>
    <property type="molecule type" value="Genomic_DNA"/>
</dbReference>
<sequence length="63" mass="6947">MHNAFGKCWVGAACHPRWCHRGPVLLGCVKLPDAYAWGITLGIVIKRVTRHGPRIADAIKAAW</sequence>
<accession>A0ABN0C7M5</accession>
<protein>
    <submittedName>
        <fullName evidence="1">Uncharacterized protein</fullName>
    </submittedName>
</protein>
<reference evidence="1" key="1">
    <citation type="submission" date="2010-08" db="EMBL/GenBank/DDBJ databases">
        <authorList>
            <person name="Weinstock G."/>
            <person name="Sodergren E."/>
            <person name="Clifton S."/>
            <person name="Fulton L."/>
            <person name="Fulton B."/>
            <person name="Courtney L."/>
            <person name="Fronick C."/>
            <person name="Harrison M."/>
            <person name="Strong C."/>
            <person name="Farmer C."/>
            <person name="Delahaunty K."/>
            <person name="Markovic C."/>
            <person name="Hall O."/>
            <person name="Minx P."/>
            <person name="Tomlinson C."/>
            <person name="Mitreva M."/>
            <person name="Hou S."/>
            <person name="Chen J."/>
            <person name="Wollam A."/>
            <person name="Pepin K.H."/>
            <person name="Johnson M."/>
            <person name="Bhonagiri V."/>
            <person name="Zhang X."/>
            <person name="Suruliraj S."/>
            <person name="Warren W."/>
            <person name="Chinwalla A."/>
            <person name="Mardis E.R."/>
            <person name="Wilson R.K."/>
        </authorList>
    </citation>
    <scope>NUCLEOTIDE SEQUENCE [LARGE SCALE GENOMIC DNA]</scope>
    <source>
        <strain evidence="1">HL044PA1</strain>
    </source>
</reference>
<keyword evidence="2" id="KW-1185">Reference proteome</keyword>
<evidence type="ECO:0000313" key="2">
    <source>
        <dbReference type="Proteomes" id="UP000003179"/>
    </source>
</evidence>
<organism evidence="1 2">
    <name type="scientific">Cutibacterium modestum HL044PA1</name>
    <dbReference type="NCBI Taxonomy" id="765109"/>
    <lineage>
        <taxon>Bacteria</taxon>
        <taxon>Bacillati</taxon>
        <taxon>Actinomycetota</taxon>
        <taxon>Actinomycetes</taxon>
        <taxon>Propionibacteriales</taxon>
        <taxon>Propionibacteriaceae</taxon>
        <taxon>Cutibacterium</taxon>
        <taxon>Cutibacterium modestum</taxon>
    </lineage>
</organism>